<organism evidence="3 4">
    <name type="scientific">Novosphingobium aquiterrae</name>
    <dbReference type="NCBI Taxonomy" id="624388"/>
    <lineage>
        <taxon>Bacteria</taxon>
        <taxon>Pseudomonadati</taxon>
        <taxon>Pseudomonadota</taxon>
        <taxon>Alphaproteobacteria</taxon>
        <taxon>Sphingomonadales</taxon>
        <taxon>Sphingomonadaceae</taxon>
        <taxon>Novosphingobium</taxon>
    </lineage>
</organism>
<evidence type="ECO:0000313" key="3">
    <source>
        <dbReference type="EMBL" id="MFC0590095.1"/>
    </source>
</evidence>
<protein>
    <submittedName>
        <fullName evidence="3">Type II CAAX prenyl endopeptidase Rce1 family protein</fullName>
    </submittedName>
</protein>
<keyword evidence="1" id="KW-1133">Transmembrane helix</keyword>
<keyword evidence="4" id="KW-1185">Reference proteome</keyword>
<dbReference type="RefSeq" id="WP_379481545.1">
    <property type="nucleotide sequence ID" value="NZ_JBHLTL010000006.1"/>
</dbReference>
<proteinExistence type="predicted"/>
<evidence type="ECO:0000256" key="1">
    <source>
        <dbReference type="SAM" id="Phobius"/>
    </source>
</evidence>
<evidence type="ECO:0000313" key="4">
    <source>
        <dbReference type="Proteomes" id="UP001589943"/>
    </source>
</evidence>
<keyword evidence="1" id="KW-0812">Transmembrane</keyword>
<dbReference type="Proteomes" id="UP001589943">
    <property type="component" value="Unassembled WGS sequence"/>
</dbReference>
<feature type="transmembrane region" description="Helical" evidence="1">
    <location>
        <begin position="176"/>
        <end position="197"/>
    </location>
</feature>
<feature type="transmembrane region" description="Helical" evidence="1">
    <location>
        <begin position="89"/>
        <end position="110"/>
    </location>
</feature>
<dbReference type="EMBL" id="JBHLTL010000006">
    <property type="protein sequence ID" value="MFC0590095.1"/>
    <property type="molecule type" value="Genomic_DNA"/>
</dbReference>
<feature type="transmembrane region" description="Helical" evidence="1">
    <location>
        <begin position="39"/>
        <end position="59"/>
    </location>
</feature>
<feature type="transmembrane region" description="Helical" evidence="1">
    <location>
        <begin position="66"/>
        <end position="83"/>
    </location>
</feature>
<gene>
    <name evidence="3" type="ORF">ACFFF7_11770</name>
</gene>
<feature type="domain" description="CAAX prenyl protease 2/Lysostaphin resistance protein A-like" evidence="2">
    <location>
        <begin position="39"/>
        <end position="185"/>
    </location>
</feature>
<comment type="caution">
    <text evidence="3">The sequence shown here is derived from an EMBL/GenBank/DDBJ whole genome shotgun (WGS) entry which is preliminary data.</text>
</comment>
<reference evidence="3 4" key="1">
    <citation type="submission" date="2024-09" db="EMBL/GenBank/DDBJ databases">
        <authorList>
            <person name="Sun Q."/>
            <person name="Mori K."/>
        </authorList>
    </citation>
    <scope>NUCLEOTIDE SEQUENCE [LARGE SCALE GENOMIC DNA]</scope>
    <source>
        <strain evidence="3 4">NCAIM B.02537</strain>
    </source>
</reference>
<feature type="transmembrane region" description="Helical" evidence="1">
    <location>
        <begin position="146"/>
        <end position="167"/>
    </location>
</feature>
<feature type="transmembrane region" description="Helical" evidence="1">
    <location>
        <begin position="119"/>
        <end position="140"/>
    </location>
</feature>
<keyword evidence="1" id="KW-0472">Membrane</keyword>
<name>A0ABV6PJU3_9SPHN</name>
<dbReference type="Pfam" id="PF02517">
    <property type="entry name" value="Rce1-like"/>
    <property type="match status" value="1"/>
</dbReference>
<sequence length="199" mass="21310">MTALLIAGLIGVLLPFLGAWQKAFDLPSPTAFDAFPKQWLVPVTVLFAPVAEELLFRGWQRGSASALWLLLCALVGAAVLTLVTDPAQARPAGGILLAALVAAPIGWFLLRKRPAPLDWFARFFPWIFYAVAVGFALFHLTNYPRLSLLMVPLVLPQLWAALVLGYLRQRLGLAQAILAHVAANACSIGLALASGSIGS</sequence>
<accession>A0ABV6PJU3</accession>
<evidence type="ECO:0000259" key="2">
    <source>
        <dbReference type="Pfam" id="PF02517"/>
    </source>
</evidence>
<dbReference type="InterPro" id="IPR003675">
    <property type="entry name" value="Rce1/LyrA-like_dom"/>
</dbReference>